<feature type="chain" id="PRO_5042858879" description="MAM domain-containing protein" evidence="1">
    <location>
        <begin position="25"/>
        <end position="779"/>
    </location>
</feature>
<evidence type="ECO:0000313" key="4">
    <source>
        <dbReference type="Proteomes" id="UP001381693"/>
    </source>
</evidence>
<feature type="signal peptide" evidence="1">
    <location>
        <begin position="1"/>
        <end position="24"/>
    </location>
</feature>
<dbReference type="PANTHER" id="PTHR23282:SF101">
    <property type="entry name" value="MAM DOMAIN-CONTAINING PROTEIN"/>
    <property type="match status" value="1"/>
</dbReference>
<dbReference type="InterPro" id="IPR013320">
    <property type="entry name" value="ConA-like_dom_sf"/>
</dbReference>
<name>A0AAN8X6G7_HALRR</name>
<feature type="domain" description="MAM" evidence="2">
    <location>
        <begin position="29"/>
        <end position="223"/>
    </location>
</feature>
<dbReference type="Pfam" id="PF00629">
    <property type="entry name" value="MAM"/>
    <property type="match status" value="4"/>
</dbReference>
<dbReference type="PANTHER" id="PTHR23282">
    <property type="entry name" value="APICAL ENDOSOMAL GLYCOPROTEIN PRECURSOR"/>
    <property type="match status" value="1"/>
</dbReference>
<accession>A0AAN8X6G7</accession>
<evidence type="ECO:0000259" key="2">
    <source>
        <dbReference type="PROSITE" id="PS50060"/>
    </source>
</evidence>
<reference evidence="3 4" key="1">
    <citation type="submission" date="2023-11" db="EMBL/GenBank/DDBJ databases">
        <title>Halocaridina rubra genome assembly.</title>
        <authorList>
            <person name="Smith C."/>
        </authorList>
    </citation>
    <scope>NUCLEOTIDE SEQUENCE [LARGE SCALE GENOMIC DNA]</scope>
    <source>
        <strain evidence="3">EP-1</strain>
        <tissue evidence="3">Whole</tissue>
    </source>
</reference>
<comment type="caution">
    <text evidence="3">The sequence shown here is derived from an EMBL/GenBank/DDBJ whole genome shotgun (WGS) entry which is preliminary data.</text>
</comment>
<gene>
    <name evidence="3" type="ORF">SK128_007518</name>
</gene>
<feature type="domain" description="MAM" evidence="2">
    <location>
        <begin position="223"/>
        <end position="397"/>
    </location>
</feature>
<keyword evidence="4" id="KW-1185">Reference proteome</keyword>
<keyword evidence="1" id="KW-0732">Signal</keyword>
<feature type="domain" description="MAM" evidence="2">
    <location>
        <begin position="407"/>
        <end position="572"/>
    </location>
</feature>
<evidence type="ECO:0000313" key="3">
    <source>
        <dbReference type="EMBL" id="KAK7078781.1"/>
    </source>
</evidence>
<dbReference type="Gene3D" id="2.60.120.200">
    <property type="match status" value="4"/>
</dbReference>
<evidence type="ECO:0000256" key="1">
    <source>
        <dbReference type="SAM" id="SignalP"/>
    </source>
</evidence>
<dbReference type="PROSITE" id="PS50060">
    <property type="entry name" value="MAM_2"/>
    <property type="match status" value="4"/>
</dbReference>
<dbReference type="GO" id="GO:0016020">
    <property type="term" value="C:membrane"/>
    <property type="evidence" value="ECO:0007669"/>
    <property type="project" value="InterPro"/>
</dbReference>
<dbReference type="SUPFAM" id="SSF49899">
    <property type="entry name" value="Concanavalin A-like lectins/glucanases"/>
    <property type="match status" value="4"/>
</dbReference>
<sequence length="779" mass="85692">MRVYYTNRIYSLVTLLLWLSPAMAQVDPHNCNFGGVLDGDPLVPCNLWVDNVEEPFSVAPFRLGSGESSNWIGGPPQDNTNNLKGGYAFTTNTDMIKTTAYHKKAWMLTPPTNSTGPAGKCLTFAYSIDGLGIKNLEILLITYDIDNPDEIIENKTGDLLFKQVPLWSKKESTSGEWTKAKVTYTALGLHSLAFSANPDVRFSYSRGYAAVDDIVFTNGPCGNDCMFDTTFCTWENEKFEDDFDWSLGRGSAKRGTGPASDQASSLNYQILTGGYTFIDSGHPRRTGDTARLVSAVLNVTNSPLCLSFWLNLHGGGIGDIRVLYAPEDNPNNITTAVWRLRTGTEESSDFGPDWYPCQQTVSSVGNFRLIFEAEVGFPGASDIALDTITLTEKSCPSIPTGSTTGWGDCTFLENTCGWTMPYSQTASCRMLDRVTANSYNPPGHTENAYDITDSYMKFDLGCYLNRARERSTLVSAPFTADTVSCLSFFVYMFTTVATTTKFGALSVILLNKGTNTTLWRLQNQQQPGWTYAQVAIPRGSDLKVAFEGIKGLNHIGMIGLDDIAVFPSDCEAMPDQAHVEPADCTFDSGPCLYQIQNANGASTSPAENWQFAVDGEISSLRDHTFEADLGGYMFMDSFNTGIRSRLRSPTLGVNQTYCFSFYFASFYVDPNAKLSIYRDPDGVGELIWQFTPPTSNSVPGATTESLGTAGGYQDARWHYGQVALEDQSSRYHVYIEGEVRDGGWAVDDVKLFRVASDCKTRPETADPNYLMPGRSRKSG</sequence>
<protein>
    <recommendedName>
        <fullName evidence="2">MAM domain-containing protein</fullName>
    </recommendedName>
</protein>
<feature type="domain" description="MAM" evidence="2">
    <location>
        <begin position="582"/>
        <end position="760"/>
    </location>
</feature>
<dbReference type="EMBL" id="JAXCGZ010007667">
    <property type="protein sequence ID" value="KAK7078781.1"/>
    <property type="molecule type" value="Genomic_DNA"/>
</dbReference>
<proteinExistence type="predicted"/>
<dbReference type="SMART" id="SM00137">
    <property type="entry name" value="MAM"/>
    <property type="match status" value="4"/>
</dbReference>
<dbReference type="InterPro" id="IPR051560">
    <property type="entry name" value="MAM_domain-containing"/>
</dbReference>
<organism evidence="3 4">
    <name type="scientific">Halocaridina rubra</name>
    <name type="common">Hawaiian red shrimp</name>
    <dbReference type="NCBI Taxonomy" id="373956"/>
    <lineage>
        <taxon>Eukaryota</taxon>
        <taxon>Metazoa</taxon>
        <taxon>Ecdysozoa</taxon>
        <taxon>Arthropoda</taxon>
        <taxon>Crustacea</taxon>
        <taxon>Multicrustacea</taxon>
        <taxon>Malacostraca</taxon>
        <taxon>Eumalacostraca</taxon>
        <taxon>Eucarida</taxon>
        <taxon>Decapoda</taxon>
        <taxon>Pleocyemata</taxon>
        <taxon>Caridea</taxon>
        <taxon>Atyoidea</taxon>
        <taxon>Atyidae</taxon>
        <taxon>Halocaridina</taxon>
    </lineage>
</organism>
<dbReference type="AlphaFoldDB" id="A0AAN8X6G7"/>
<dbReference type="InterPro" id="IPR000998">
    <property type="entry name" value="MAM_dom"/>
</dbReference>
<dbReference type="CDD" id="cd06263">
    <property type="entry name" value="MAM"/>
    <property type="match status" value="2"/>
</dbReference>
<dbReference type="Proteomes" id="UP001381693">
    <property type="component" value="Unassembled WGS sequence"/>
</dbReference>